<feature type="domain" description="Phospholipid/glycerol acyltransferase" evidence="7">
    <location>
        <begin position="68"/>
        <end position="181"/>
    </location>
</feature>
<feature type="transmembrane region" description="Helical" evidence="6">
    <location>
        <begin position="6"/>
        <end position="28"/>
    </location>
</feature>
<comment type="pathway">
    <text evidence="1">Lipid metabolism.</text>
</comment>
<protein>
    <submittedName>
        <fullName evidence="8">1-acyl-sn-glycerol-3-phosphate acyltransferase</fullName>
    </submittedName>
</protein>
<evidence type="ECO:0000256" key="2">
    <source>
        <dbReference type="ARBA" id="ARBA00022516"/>
    </source>
</evidence>
<keyword evidence="9" id="KW-1185">Reference proteome</keyword>
<evidence type="ECO:0000256" key="6">
    <source>
        <dbReference type="SAM" id="Phobius"/>
    </source>
</evidence>
<comment type="caution">
    <text evidence="8">The sequence shown here is derived from an EMBL/GenBank/DDBJ whole genome shotgun (WGS) entry which is preliminary data.</text>
</comment>
<proteinExistence type="predicted"/>
<dbReference type="RefSeq" id="WP_238748427.1">
    <property type="nucleotide sequence ID" value="NZ_JAKOOW010000037.1"/>
</dbReference>
<dbReference type="InterPro" id="IPR002123">
    <property type="entry name" value="Plipid/glycerol_acylTrfase"/>
</dbReference>
<dbReference type="EMBL" id="JAKOOW010000037">
    <property type="protein sequence ID" value="MCG6504874.1"/>
    <property type="molecule type" value="Genomic_DNA"/>
</dbReference>
<keyword evidence="6" id="KW-1133">Transmembrane helix</keyword>
<dbReference type="GO" id="GO:0016746">
    <property type="term" value="F:acyltransferase activity"/>
    <property type="evidence" value="ECO:0007669"/>
    <property type="project" value="UniProtKB-KW"/>
</dbReference>
<dbReference type="Pfam" id="PF01553">
    <property type="entry name" value="Acyltransferase"/>
    <property type="match status" value="1"/>
</dbReference>
<dbReference type="SMART" id="SM00563">
    <property type="entry name" value="PlsC"/>
    <property type="match status" value="1"/>
</dbReference>
<evidence type="ECO:0000256" key="4">
    <source>
        <dbReference type="ARBA" id="ARBA00023098"/>
    </source>
</evidence>
<name>A0ABS9NPZ8_9NEIS</name>
<dbReference type="Proteomes" id="UP001298424">
    <property type="component" value="Unassembled WGS sequence"/>
</dbReference>
<evidence type="ECO:0000313" key="8">
    <source>
        <dbReference type="EMBL" id="MCG6504874.1"/>
    </source>
</evidence>
<dbReference type="PANTHER" id="PTHR10434">
    <property type="entry name" value="1-ACYL-SN-GLYCEROL-3-PHOSPHATE ACYLTRANSFERASE"/>
    <property type="match status" value="1"/>
</dbReference>
<gene>
    <name evidence="8" type="ORF">MB824_10245</name>
</gene>
<dbReference type="SUPFAM" id="SSF69593">
    <property type="entry name" value="Glycerol-3-phosphate (1)-acyltransferase"/>
    <property type="match status" value="1"/>
</dbReference>
<keyword evidence="4" id="KW-0443">Lipid metabolism</keyword>
<evidence type="ECO:0000256" key="1">
    <source>
        <dbReference type="ARBA" id="ARBA00005189"/>
    </source>
</evidence>
<dbReference type="PANTHER" id="PTHR10434:SF64">
    <property type="entry name" value="1-ACYL-SN-GLYCEROL-3-PHOSPHATE ACYLTRANSFERASE-RELATED"/>
    <property type="match status" value="1"/>
</dbReference>
<evidence type="ECO:0000256" key="3">
    <source>
        <dbReference type="ARBA" id="ARBA00022679"/>
    </source>
</evidence>
<keyword evidence="5 8" id="KW-0012">Acyltransferase</keyword>
<evidence type="ECO:0000259" key="7">
    <source>
        <dbReference type="SMART" id="SM00563"/>
    </source>
</evidence>
<evidence type="ECO:0000256" key="5">
    <source>
        <dbReference type="ARBA" id="ARBA00023315"/>
    </source>
</evidence>
<dbReference type="CDD" id="cd07989">
    <property type="entry name" value="LPLAT_AGPAT-like"/>
    <property type="match status" value="1"/>
</dbReference>
<keyword evidence="6" id="KW-0812">Transmembrane</keyword>
<accession>A0ABS9NPZ8</accession>
<keyword evidence="3" id="KW-0808">Transferase</keyword>
<keyword evidence="2" id="KW-0444">Lipid biosynthesis</keyword>
<sequence>MAKIRFAFRLCCIAVCLLYGMAEMFFLFPFYSKRRKLRAIQLWSLRVLASCGMKLEVFGSLPATGHGQLIISNHISWLDIMAVNGAFPGRFVAKDDVAKWPVVGYLATQAQTVYVTRNKGTKGNTTKIDTVTEALKNGDTVTIFPEGTSSEGRAILPFKPSFFQTAHLAGVPIVPALCRYPNADGSSPNPHTAYYGDISLWQSIRMVISQPRSKVELHFLDPITPPADRAAAAQQVHELLSRRQRELG</sequence>
<evidence type="ECO:0000313" key="9">
    <source>
        <dbReference type="Proteomes" id="UP001298424"/>
    </source>
</evidence>
<organism evidence="8 9">
    <name type="scientific">Kingella pumchi</name>
    <dbReference type="NCBI Taxonomy" id="2779506"/>
    <lineage>
        <taxon>Bacteria</taxon>
        <taxon>Pseudomonadati</taxon>
        <taxon>Pseudomonadota</taxon>
        <taxon>Betaproteobacteria</taxon>
        <taxon>Neisseriales</taxon>
        <taxon>Neisseriaceae</taxon>
        <taxon>Kingella</taxon>
    </lineage>
</organism>
<keyword evidence="6" id="KW-0472">Membrane</keyword>
<reference evidence="8 9" key="1">
    <citation type="submission" date="2022-02" db="EMBL/GenBank/DDBJ databases">
        <title>Genome sequence data of Kingella unionensis sp. nov. strain CICC 24913 (CCUG 75125).</title>
        <authorList>
            <person name="Xiao M."/>
        </authorList>
    </citation>
    <scope>NUCLEOTIDE SEQUENCE [LARGE SCALE GENOMIC DNA]</scope>
    <source>
        <strain evidence="8 9">CICC 24913</strain>
    </source>
</reference>